<evidence type="ECO:0000313" key="2">
    <source>
        <dbReference type="Proteomes" id="UP001499979"/>
    </source>
</evidence>
<accession>A0ABP4F524</accession>
<evidence type="ECO:0008006" key="3">
    <source>
        <dbReference type="Google" id="ProtNLM"/>
    </source>
</evidence>
<evidence type="ECO:0000313" key="1">
    <source>
        <dbReference type="EMBL" id="GAA1156703.1"/>
    </source>
</evidence>
<name>A0ABP4F524_9ACTN</name>
<sequence>MSVTDFTGLSQRYAEAGDLRMAQLAAWAADVHTLEELLWENGLGHAPDPGAQLASIGDSVAASVEELARTLPDGPVTARALLDAAREAMVTTFDESVHGLLSDRLGDLEHLDHVEPRDPATGRTAERLDGRTPAELAAELRTAAADCATMATLLGVGGEDQAAARLGRQADAAAFEAYLVLAALRSGDHTLATVDLRWDLVAEQAGRERFASAVGSAEHAALHLVLEPVETP</sequence>
<organism evidence="1 2">
    <name type="scientific">Nocardioides aquiterrae</name>
    <dbReference type="NCBI Taxonomy" id="203799"/>
    <lineage>
        <taxon>Bacteria</taxon>
        <taxon>Bacillati</taxon>
        <taxon>Actinomycetota</taxon>
        <taxon>Actinomycetes</taxon>
        <taxon>Propionibacteriales</taxon>
        <taxon>Nocardioidaceae</taxon>
        <taxon>Nocardioides</taxon>
    </lineage>
</organism>
<gene>
    <name evidence="1" type="ORF">GCM10009606_38400</name>
</gene>
<proteinExistence type="predicted"/>
<keyword evidence="2" id="KW-1185">Reference proteome</keyword>
<dbReference type="Proteomes" id="UP001499979">
    <property type="component" value="Unassembled WGS sequence"/>
</dbReference>
<protein>
    <recommendedName>
        <fullName evidence="3">DUF222 domain-containing protein</fullName>
    </recommendedName>
</protein>
<comment type="caution">
    <text evidence="1">The sequence shown here is derived from an EMBL/GenBank/DDBJ whole genome shotgun (WGS) entry which is preliminary data.</text>
</comment>
<dbReference type="RefSeq" id="WP_343909236.1">
    <property type="nucleotide sequence ID" value="NZ_BAAAJE010000023.1"/>
</dbReference>
<dbReference type="EMBL" id="BAAAJE010000023">
    <property type="protein sequence ID" value="GAA1156703.1"/>
    <property type="molecule type" value="Genomic_DNA"/>
</dbReference>
<reference evidence="2" key="1">
    <citation type="journal article" date="2019" name="Int. J. Syst. Evol. Microbiol.">
        <title>The Global Catalogue of Microorganisms (GCM) 10K type strain sequencing project: providing services to taxonomists for standard genome sequencing and annotation.</title>
        <authorList>
            <consortium name="The Broad Institute Genomics Platform"/>
            <consortium name="The Broad Institute Genome Sequencing Center for Infectious Disease"/>
            <person name="Wu L."/>
            <person name="Ma J."/>
        </authorList>
    </citation>
    <scope>NUCLEOTIDE SEQUENCE [LARGE SCALE GENOMIC DNA]</scope>
    <source>
        <strain evidence="2">JCM 11813</strain>
    </source>
</reference>